<gene>
    <name evidence="2" type="ORF">BSAL_03960</name>
</gene>
<accession>A0A0S4IS84</accession>
<dbReference type="Proteomes" id="UP000051952">
    <property type="component" value="Unassembled WGS sequence"/>
</dbReference>
<keyword evidence="3" id="KW-1185">Reference proteome</keyword>
<feature type="compositionally biased region" description="Low complexity" evidence="1">
    <location>
        <begin position="186"/>
        <end position="204"/>
    </location>
</feature>
<sequence>MAEVSYVVGDDNGSSPILLLHTPAVPLRQATAFVHHHQQPSLAPPSTAPPGVARSILAEQPQPPLQPHLSAGASPYLFSSPEASFVIATRDSAVSKRNIHAVVPFAGHENGASPIMIFENGIDAQAHSESFPLPLPPPKPVVEEAPRVPQFDEDDAVPHHALEHRSFSQLSSVARSGSEMPHSAPRPALQLRASSSSSAVALSLSPPPRAVAPPTWPTPQSMTPSRKAVGREMKKTPEPDVSFYFSRHAMDDDEVADTSVAIVTAHDTKPALVTPPNTTSPPPAKAQLQKSEVEFFPHHLAESVAEVVNSAQPITTAAPSTTLPPFAPITTSSTTITKTTTTTAQAIEELESLQRQRKQNAKMSYPR</sequence>
<proteinExistence type="predicted"/>
<protein>
    <submittedName>
        <fullName evidence="2">Uncharacterized protein</fullName>
    </submittedName>
</protein>
<name>A0A0S4IS84_BODSA</name>
<organism evidence="2 3">
    <name type="scientific">Bodo saltans</name>
    <name type="common">Flagellated protozoan</name>
    <dbReference type="NCBI Taxonomy" id="75058"/>
    <lineage>
        <taxon>Eukaryota</taxon>
        <taxon>Discoba</taxon>
        <taxon>Euglenozoa</taxon>
        <taxon>Kinetoplastea</taxon>
        <taxon>Metakinetoplastina</taxon>
        <taxon>Eubodonida</taxon>
        <taxon>Bodonidae</taxon>
        <taxon>Bodo</taxon>
    </lineage>
</organism>
<reference evidence="3" key="1">
    <citation type="submission" date="2015-09" db="EMBL/GenBank/DDBJ databases">
        <authorList>
            <consortium name="Pathogen Informatics"/>
        </authorList>
    </citation>
    <scope>NUCLEOTIDE SEQUENCE [LARGE SCALE GENOMIC DNA]</scope>
    <source>
        <strain evidence="3">Lake Konstanz</strain>
    </source>
</reference>
<evidence type="ECO:0000313" key="2">
    <source>
        <dbReference type="EMBL" id="CUF53234.1"/>
    </source>
</evidence>
<feature type="region of interest" description="Disordered" evidence="1">
    <location>
        <begin position="166"/>
        <end position="235"/>
    </location>
</feature>
<dbReference type="VEuPathDB" id="TriTrypDB:BSAL_03960"/>
<evidence type="ECO:0000256" key="1">
    <source>
        <dbReference type="SAM" id="MobiDB-lite"/>
    </source>
</evidence>
<dbReference type="EMBL" id="CYKH01000348">
    <property type="protein sequence ID" value="CUF53234.1"/>
    <property type="molecule type" value="Genomic_DNA"/>
</dbReference>
<dbReference type="AlphaFoldDB" id="A0A0S4IS84"/>
<evidence type="ECO:0000313" key="3">
    <source>
        <dbReference type="Proteomes" id="UP000051952"/>
    </source>
</evidence>
<feature type="compositionally biased region" description="Pro residues" evidence="1">
    <location>
        <begin position="205"/>
        <end position="217"/>
    </location>
</feature>